<evidence type="ECO:0000313" key="3">
    <source>
        <dbReference type="Proteomes" id="UP001141806"/>
    </source>
</evidence>
<gene>
    <name evidence="2" type="ORF">NE237_002780</name>
</gene>
<keyword evidence="3" id="KW-1185">Reference proteome</keyword>
<comment type="caution">
    <text evidence="2">The sequence shown here is derived from an EMBL/GenBank/DDBJ whole genome shotgun (WGS) entry which is preliminary data.</text>
</comment>
<evidence type="ECO:0000313" key="2">
    <source>
        <dbReference type="EMBL" id="KAJ4969681.1"/>
    </source>
</evidence>
<evidence type="ECO:0008006" key="4">
    <source>
        <dbReference type="Google" id="ProtNLM"/>
    </source>
</evidence>
<organism evidence="2 3">
    <name type="scientific">Protea cynaroides</name>
    <dbReference type="NCBI Taxonomy" id="273540"/>
    <lineage>
        <taxon>Eukaryota</taxon>
        <taxon>Viridiplantae</taxon>
        <taxon>Streptophyta</taxon>
        <taxon>Embryophyta</taxon>
        <taxon>Tracheophyta</taxon>
        <taxon>Spermatophyta</taxon>
        <taxon>Magnoliopsida</taxon>
        <taxon>Proteales</taxon>
        <taxon>Proteaceae</taxon>
        <taxon>Protea</taxon>
    </lineage>
</organism>
<dbReference type="PANTHER" id="PTHR34355">
    <property type="entry name" value="JOSEPHIN-LIKE PROTEIN"/>
    <property type="match status" value="1"/>
</dbReference>
<sequence>MLRSAIKGVSMSPGINDSQKFSLKESSSNSAIAGNKKGISRFCNFLVLKNDHGQFNFSPMRYLKLLGAKVARAIRLVSVKRATRMRFSSKVSSSNSTRSSRPSVAQLDSHQTEAIEDCIQYFNSPSSFQRSNSLSSF</sequence>
<dbReference type="AlphaFoldDB" id="A0A9Q0KG50"/>
<accession>A0A9Q0KG50</accession>
<evidence type="ECO:0000256" key="1">
    <source>
        <dbReference type="SAM" id="MobiDB-lite"/>
    </source>
</evidence>
<feature type="compositionally biased region" description="Low complexity" evidence="1">
    <location>
        <begin position="88"/>
        <end position="103"/>
    </location>
</feature>
<dbReference type="EMBL" id="JAMYWD010000005">
    <property type="protein sequence ID" value="KAJ4969681.1"/>
    <property type="molecule type" value="Genomic_DNA"/>
</dbReference>
<dbReference type="OrthoDB" id="727341at2759"/>
<protein>
    <recommendedName>
        <fullName evidence="4">Josephin-like protein</fullName>
    </recommendedName>
</protein>
<feature type="region of interest" description="Disordered" evidence="1">
    <location>
        <begin position="88"/>
        <end position="109"/>
    </location>
</feature>
<dbReference type="Proteomes" id="UP001141806">
    <property type="component" value="Unassembled WGS sequence"/>
</dbReference>
<dbReference type="PANTHER" id="PTHR34355:SF1">
    <property type="entry name" value="JOSEPHIN-LIKE PROTEIN"/>
    <property type="match status" value="1"/>
</dbReference>
<proteinExistence type="predicted"/>
<reference evidence="2" key="1">
    <citation type="journal article" date="2023" name="Plant J.">
        <title>The genome of the king protea, Protea cynaroides.</title>
        <authorList>
            <person name="Chang J."/>
            <person name="Duong T.A."/>
            <person name="Schoeman C."/>
            <person name="Ma X."/>
            <person name="Roodt D."/>
            <person name="Barker N."/>
            <person name="Li Z."/>
            <person name="Van de Peer Y."/>
            <person name="Mizrachi E."/>
        </authorList>
    </citation>
    <scope>NUCLEOTIDE SEQUENCE</scope>
    <source>
        <tissue evidence="2">Young leaves</tissue>
    </source>
</reference>
<name>A0A9Q0KG50_9MAGN</name>